<proteinExistence type="predicted"/>
<evidence type="ECO:0000313" key="2">
    <source>
        <dbReference type="Proteomes" id="UP000509441"/>
    </source>
</evidence>
<evidence type="ECO:0000313" key="1">
    <source>
        <dbReference type="EMBL" id="QLH04988.1"/>
    </source>
</evidence>
<dbReference type="Proteomes" id="UP000509441">
    <property type="component" value="Chromosome"/>
</dbReference>
<keyword evidence="2" id="KW-1185">Reference proteome</keyword>
<protein>
    <submittedName>
        <fullName evidence="1">Uncharacterized protein</fullName>
    </submittedName>
</protein>
<organism evidence="1 2">
    <name type="scientific">Nitrosopumilus oxyclinae</name>
    <dbReference type="NCBI Taxonomy" id="1959104"/>
    <lineage>
        <taxon>Archaea</taxon>
        <taxon>Nitrososphaerota</taxon>
        <taxon>Nitrososphaeria</taxon>
        <taxon>Nitrosopumilales</taxon>
        <taxon>Nitrosopumilaceae</taxon>
        <taxon>Nitrosopumilus</taxon>
    </lineage>
</organism>
<dbReference type="AlphaFoldDB" id="A0A7D5M5U0"/>
<gene>
    <name evidence="1" type="ORF">C5F49_06405</name>
</gene>
<name>A0A7D5M5U0_9ARCH</name>
<sequence length="251" mass="28088">MKNSQIGVITIASIAILFTLSTVYSNFDIWEEAYAGVTLDRDNVAKTILVRINPDGTNFENAYDSFSRIGFVDGEANFLLESVPSKDKKPFYALIQKSLESKNTLLKNKGMNIAIDIFSGDGEVIETLKYSNCDVTEYFVHGVDSKGKIFFTEDDGTVEIREVTKFECVSFSLEVEILQSDLDRLEQTLEIIETISNPFEITTEKGYFSKPATNGTEGELFYNSMTNKLQKFVDGKWIDISGVGGPPTPRR</sequence>
<accession>A0A7D5M5U0</accession>
<dbReference type="KEGG" id="nox:C5F49_06405"/>
<dbReference type="EMBL" id="CP026994">
    <property type="protein sequence ID" value="QLH04988.1"/>
    <property type="molecule type" value="Genomic_DNA"/>
</dbReference>
<reference evidence="1 2" key="1">
    <citation type="submission" date="2018-02" db="EMBL/GenBank/DDBJ databases">
        <title>Complete genome of Nitrosopumilus oxyclinae HCE1.</title>
        <authorList>
            <person name="Qin W."/>
            <person name="Zheng Y."/>
            <person name="Stahl D.A."/>
        </authorList>
    </citation>
    <scope>NUCLEOTIDE SEQUENCE [LARGE SCALE GENOMIC DNA]</scope>
    <source>
        <strain evidence="1 2">HCE1</strain>
    </source>
</reference>
<dbReference type="GeneID" id="56061596"/>
<dbReference type="RefSeq" id="WP_179362219.1">
    <property type="nucleotide sequence ID" value="NZ_CP026994.1"/>
</dbReference>
<dbReference type="OrthoDB" id="3248at2157"/>